<protein>
    <submittedName>
        <fullName evidence="3">Protein LTV1</fullName>
    </submittedName>
</protein>
<dbReference type="InterPro" id="IPR007307">
    <property type="entry name" value="Ltv1"/>
</dbReference>
<feature type="compositionally biased region" description="Basic and acidic residues" evidence="2">
    <location>
        <begin position="524"/>
        <end position="562"/>
    </location>
</feature>
<keyword evidence="4" id="KW-1185">Reference proteome</keyword>
<dbReference type="EMBL" id="SSOP01000013">
    <property type="protein sequence ID" value="KAB5595021.1"/>
    <property type="molecule type" value="Genomic_DNA"/>
</dbReference>
<dbReference type="PANTHER" id="PTHR21531">
    <property type="entry name" value="LOW-TEMPERATURE VIABILITY PROTEIN LTV1-RELATED"/>
    <property type="match status" value="1"/>
</dbReference>
<organism evidence="3 4">
    <name type="scientific">Ceratobasidium theobromae</name>
    <dbReference type="NCBI Taxonomy" id="1582974"/>
    <lineage>
        <taxon>Eukaryota</taxon>
        <taxon>Fungi</taxon>
        <taxon>Dikarya</taxon>
        <taxon>Basidiomycota</taxon>
        <taxon>Agaricomycotina</taxon>
        <taxon>Agaricomycetes</taxon>
        <taxon>Cantharellales</taxon>
        <taxon>Ceratobasidiaceae</taxon>
        <taxon>Ceratobasidium</taxon>
    </lineage>
</organism>
<dbReference type="GO" id="GO:0000056">
    <property type="term" value="P:ribosomal small subunit export from nucleus"/>
    <property type="evidence" value="ECO:0007669"/>
    <property type="project" value="TreeGrafter"/>
</dbReference>
<feature type="region of interest" description="Disordered" evidence="2">
    <location>
        <begin position="479"/>
        <end position="579"/>
    </location>
</feature>
<dbReference type="GO" id="GO:0030688">
    <property type="term" value="C:preribosome, small subunit precursor"/>
    <property type="evidence" value="ECO:0007669"/>
    <property type="project" value="TreeGrafter"/>
</dbReference>
<sequence length="579" mass="64248">MAPKSIWRQPGVQHFQLVHRSQRDPLIHDPEASAHVLKGFERENVTRKGKTRTDLERSLPNIESGRANVGEAAEYGVYFDDTDYDYMQHLRPVGITADAILLEAPSKSNSKGKAQEIVSLPDESLPSQKELSLAAARDAMQSIPSELAGFNPNLDQHLRQTLEALDDDAFVENNDQAGEEALDDIFEELLRGGRRQEGEGGEWDKWEFREEGINERSTATASKQAEDVGDDLISRVAAFKKVQGDAPTELSGDENDPECSEGGDTIGNLPSLPPIPVVGGKRRRMGAHSDASGFSMSSSSVFRSDGLRGLDAQFDRVGRDLQLDHDEDIQDSEDDDGVRTSRDHTEDDSDEAPELLDTREDLEGMMDEFLEKYELVGNKIRPVLGGITGPEKLATLRHALVDENDGDGGLRARAIIKKGNFIDALGDDFVPEPCDIDRGYEQDRWDCETILSTYSNLENHPRLILARDKRPVPRIHLNPQTGLPSVTEASSQHDIMPTRPGSTMREEVSGATVVESVHKTITRPRNESKEDKKARKEAARNQKQNRKAEKSAMKEAFSSERKTQRKTAIGVPNGSIRKL</sequence>
<evidence type="ECO:0000256" key="1">
    <source>
        <dbReference type="ARBA" id="ARBA00009078"/>
    </source>
</evidence>
<proteinExistence type="inferred from homology"/>
<feature type="compositionally biased region" description="Acidic residues" evidence="2">
    <location>
        <begin position="251"/>
        <end position="261"/>
    </location>
</feature>
<gene>
    <name evidence="3" type="ORF">CTheo_1482</name>
</gene>
<dbReference type="Proteomes" id="UP000383932">
    <property type="component" value="Unassembled WGS sequence"/>
</dbReference>
<accession>A0A5N5QTW8</accession>
<comment type="caution">
    <text evidence="3">The sequence shown here is derived from an EMBL/GenBank/DDBJ whole genome shotgun (WGS) entry which is preliminary data.</text>
</comment>
<feature type="region of interest" description="Disordered" evidence="2">
    <location>
        <begin position="244"/>
        <end position="302"/>
    </location>
</feature>
<feature type="compositionally biased region" description="Low complexity" evidence="2">
    <location>
        <begin position="289"/>
        <end position="302"/>
    </location>
</feature>
<dbReference type="GO" id="GO:0005634">
    <property type="term" value="C:nucleus"/>
    <property type="evidence" value="ECO:0007669"/>
    <property type="project" value="TreeGrafter"/>
</dbReference>
<dbReference type="AlphaFoldDB" id="A0A5N5QTW8"/>
<comment type="similarity">
    <text evidence="1">Belongs to the LTV1 family.</text>
</comment>
<evidence type="ECO:0000256" key="2">
    <source>
        <dbReference type="SAM" id="MobiDB-lite"/>
    </source>
</evidence>
<feature type="compositionally biased region" description="Polar residues" evidence="2">
    <location>
        <begin position="479"/>
        <end position="493"/>
    </location>
</feature>
<dbReference type="Pfam" id="PF04180">
    <property type="entry name" value="LTV"/>
    <property type="match status" value="1"/>
</dbReference>
<feature type="region of interest" description="Disordered" evidence="2">
    <location>
        <begin position="321"/>
        <end position="355"/>
    </location>
</feature>
<evidence type="ECO:0000313" key="4">
    <source>
        <dbReference type="Proteomes" id="UP000383932"/>
    </source>
</evidence>
<name>A0A5N5QTW8_9AGAM</name>
<dbReference type="PANTHER" id="PTHR21531:SF0">
    <property type="entry name" value="PROTEIN LTV1 HOMOLOG"/>
    <property type="match status" value="1"/>
</dbReference>
<dbReference type="GO" id="GO:0005829">
    <property type="term" value="C:cytosol"/>
    <property type="evidence" value="ECO:0007669"/>
    <property type="project" value="TreeGrafter"/>
</dbReference>
<evidence type="ECO:0000313" key="3">
    <source>
        <dbReference type="EMBL" id="KAB5595021.1"/>
    </source>
</evidence>
<dbReference type="OrthoDB" id="5852896at2759"/>
<reference evidence="3 4" key="1">
    <citation type="journal article" date="2019" name="Fungal Biol. Biotechnol.">
        <title>Draft genome sequence of fastidious pathogen Ceratobasidium theobromae, which causes vascular-streak dieback in Theobroma cacao.</title>
        <authorList>
            <person name="Ali S.S."/>
            <person name="Asman A."/>
            <person name="Shao J."/>
            <person name="Firmansyah A.P."/>
            <person name="Susilo A.W."/>
            <person name="Rosmana A."/>
            <person name="McMahon P."/>
            <person name="Junaid M."/>
            <person name="Guest D."/>
            <person name="Kheng T.Y."/>
            <person name="Meinhardt L.W."/>
            <person name="Bailey B.A."/>
        </authorList>
    </citation>
    <scope>NUCLEOTIDE SEQUENCE [LARGE SCALE GENOMIC DNA]</scope>
    <source>
        <strain evidence="3 4">CT2</strain>
    </source>
</reference>
<feature type="compositionally biased region" description="Acidic residues" evidence="2">
    <location>
        <begin position="325"/>
        <end position="336"/>
    </location>
</feature>
<dbReference type="GO" id="GO:0042274">
    <property type="term" value="P:ribosomal small subunit biogenesis"/>
    <property type="evidence" value="ECO:0007669"/>
    <property type="project" value="InterPro"/>
</dbReference>